<evidence type="ECO:0000259" key="12">
    <source>
        <dbReference type="Pfam" id="PF07992"/>
    </source>
</evidence>
<dbReference type="GO" id="GO:0004324">
    <property type="term" value="F:ferredoxin-NADP+ reductase activity"/>
    <property type="evidence" value="ECO:0007669"/>
    <property type="project" value="UniProtKB-EC"/>
</dbReference>
<feature type="binding site" evidence="9">
    <location>
        <position position="14"/>
    </location>
    <ligand>
        <name>FAD</name>
        <dbReference type="ChEBI" id="CHEBI:57692"/>
    </ligand>
</feature>
<evidence type="ECO:0000256" key="6">
    <source>
        <dbReference type="ARBA" id="ARBA00022857"/>
    </source>
</evidence>
<feature type="binding site" evidence="9">
    <location>
        <position position="44"/>
    </location>
    <ligand>
        <name>FAD</name>
        <dbReference type="ChEBI" id="CHEBI:57692"/>
    </ligand>
</feature>
<keyword evidence="6 10" id="KW-0521">NADP</keyword>
<dbReference type="Pfam" id="PF07992">
    <property type="entry name" value="Pyr_redox_2"/>
    <property type="match status" value="1"/>
</dbReference>
<comment type="similarity">
    <text evidence="2">Belongs to the ferredoxin--NADP reductase type 1 family.</text>
</comment>
<evidence type="ECO:0000313" key="13">
    <source>
        <dbReference type="EMBL" id="OAT70874.1"/>
    </source>
</evidence>
<feature type="binding site" evidence="9">
    <location>
        <begin position="365"/>
        <end position="367"/>
    </location>
    <ligand>
        <name>FAD</name>
        <dbReference type="ChEBI" id="CHEBI:57692"/>
    </ligand>
</feature>
<gene>
    <name evidence="13" type="ORF">AWB85_06225</name>
</gene>
<proteinExistence type="inferred from homology"/>
<keyword evidence="5 9" id="KW-0274">FAD</keyword>
<dbReference type="InterPro" id="IPR021163">
    <property type="entry name" value="Ferredox_Rdtase_adrenod"/>
</dbReference>
<dbReference type="PANTHER" id="PTHR48467:SF1">
    <property type="entry name" value="GLUTAMATE SYNTHASE 1 [NADH], CHLOROPLASTIC-LIKE"/>
    <property type="match status" value="1"/>
</dbReference>
<accession>A0A179VGL1</accession>
<evidence type="ECO:0000256" key="9">
    <source>
        <dbReference type="PIRSR" id="PIRSR000362-1"/>
    </source>
</evidence>
<feature type="binding site" evidence="10">
    <location>
        <begin position="195"/>
        <end position="196"/>
    </location>
    <ligand>
        <name>NADP(+)</name>
        <dbReference type="ChEBI" id="CHEBI:58349"/>
    </ligand>
</feature>
<dbReference type="InterPro" id="IPR023753">
    <property type="entry name" value="FAD/NAD-binding_dom"/>
</dbReference>
<feature type="binding site" evidence="9">
    <location>
        <position position="358"/>
    </location>
    <ligand>
        <name>FAD</name>
        <dbReference type="ChEBI" id="CHEBI:57692"/>
    </ligand>
</feature>
<feature type="domain" description="FAD/NAD(P)-binding" evidence="12">
    <location>
        <begin position="5"/>
        <end position="179"/>
    </location>
</feature>
<dbReference type="PRINTS" id="PR00419">
    <property type="entry name" value="ADXRDTASE"/>
</dbReference>
<dbReference type="PANTHER" id="PTHR48467">
    <property type="entry name" value="GLUTAMATE SYNTHASE 1 [NADH], CHLOROPLASTIC-LIKE"/>
    <property type="match status" value="1"/>
</dbReference>
<comment type="cofactor">
    <cofactor evidence="1 9">
        <name>FAD</name>
        <dbReference type="ChEBI" id="CHEBI:57692"/>
    </cofactor>
</comment>
<evidence type="ECO:0000256" key="5">
    <source>
        <dbReference type="ARBA" id="ARBA00022827"/>
    </source>
</evidence>
<evidence type="ECO:0000256" key="7">
    <source>
        <dbReference type="ARBA" id="ARBA00023002"/>
    </source>
</evidence>
<evidence type="ECO:0000313" key="14">
    <source>
        <dbReference type="Proteomes" id="UP000186919"/>
    </source>
</evidence>
<dbReference type="AlphaFoldDB" id="A0A179VGL1"/>
<evidence type="ECO:0000256" key="4">
    <source>
        <dbReference type="ARBA" id="ARBA00022630"/>
    </source>
</evidence>
<evidence type="ECO:0000256" key="3">
    <source>
        <dbReference type="ARBA" id="ARBA00013223"/>
    </source>
</evidence>
<dbReference type="Gene3D" id="3.50.50.60">
    <property type="entry name" value="FAD/NAD(P)-binding domain"/>
    <property type="match status" value="1"/>
</dbReference>
<comment type="catalytic activity">
    <reaction evidence="8">
        <text>2 reduced [2Fe-2S]-[ferredoxin] + NADP(+) + H(+) = 2 oxidized [2Fe-2S]-[ferredoxin] + NADPH</text>
        <dbReference type="Rhea" id="RHEA:20125"/>
        <dbReference type="Rhea" id="RHEA-COMP:10000"/>
        <dbReference type="Rhea" id="RHEA-COMP:10001"/>
        <dbReference type="ChEBI" id="CHEBI:15378"/>
        <dbReference type="ChEBI" id="CHEBI:33737"/>
        <dbReference type="ChEBI" id="CHEBI:33738"/>
        <dbReference type="ChEBI" id="CHEBI:57783"/>
        <dbReference type="ChEBI" id="CHEBI:58349"/>
        <dbReference type="EC" id="1.18.1.2"/>
    </reaction>
</comment>
<evidence type="ECO:0000256" key="11">
    <source>
        <dbReference type="SAM" id="MobiDB-lite"/>
    </source>
</evidence>
<name>A0A179VGL1_9MYCO</name>
<comment type="caution">
    <text evidence="13">The sequence shown here is derived from an EMBL/GenBank/DDBJ whole genome shotgun (WGS) entry which is preliminary data.</text>
</comment>
<keyword evidence="4" id="KW-0285">Flavoprotein</keyword>
<dbReference type="RefSeq" id="WP_064628024.1">
    <property type="nucleotide sequence ID" value="NZ_LQYE01000001.1"/>
</dbReference>
<evidence type="ECO:0000256" key="8">
    <source>
        <dbReference type="ARBA" id="ARBA00047776"/>
    </source>
</evidence>
<reference evidence="13 14" key="1">
    <citation type="submission" date="2016-01" db="EMBL/GenBank/DDBJ databases">
        <title>Mycobacterium immunogenum strain CD11_6 genome sequencing and assembly.</title>
        <authorList>
            <person name="Kaur G."/>
            <person name="Nair G.R."/>
            <person name="Mayilraj S."/>
        </authorList>
    </citation>
    <scope>NUCLEOTIDE SEQUENCE [LARGE SCALE GENOMIC DNA]</scope>
    <source>
        <strain evidence="13 14">CD11-6</strain>
    </source>
</reference>
<protein>
    <recommendedName>
        <fullName evidence="3">ferredoxin--NADP(+) reductase</fullName>
        <ecNumber evidence="3">1.18.1.2</ecNumber>
    </recommendedName>
</protein>
<dbReference type="InterPro" id="IPR055275">
    <property type="entry name" value="Ferredox_Rdtase"/>
</dbReference>
<evidence type="ECO:0000256" key="1">
    <source>
        <dbReference type="ARBA" id="ARBA00001974"/>
    </source>
</evidence>
<feature type="region of interest" description="Disordered" evidence="11">
    <location>
        <begin position="423"/>
        <end position="453"/>
    </location>
</feature>
<dbReference type="EC" id="1.18.1.2" evidence="3"/>
<feature type="binding site" evidence="9">
    <location>
        <position position="80"/>
    </location>
    <ligand>
        <name>FAD</name>
        <dbReference type="ChEBI" id="CHEBI:57692"/>
    </ligand>
</feature>
<dbReference type="Gene3D" id="3.40.50.720">
    <property type="entry name" value="NAD(P)-binding Rossmann-like Domain"/>
    <property type="match status" value="1"/>
</dbReference>
<dbReference type="PIRSF" id="PIRSF000362">
    <property type="entry name" value="FNR"/>
    <property type="match status" value="1"/>
</dbReference>
<dbReference type="Proteomes" id="UP000186919">
    <property type="component" value="Unassembled WGS sequence"/>
</dbReference>
<feature type="binding site" evidence="10">
    <location>
        <position position="365"/>
    </location>
    <ligand>
        <name>NADP(+)</name>
        <dbReference type="ChEBI" id="CHEBI:58349"/>
    </ligand>
</feature>
<keyword evidence="7" id="KW-0560">Oxidoreductase</keyword>
<evidence type="ECO:0000256" key="2">
    <source>
        <dbReference type="ARBA" id="ARBA00008312"/>
    </source>
</evidence>
<feature type="binding site" evidence="10">
    <location>
        <position position="207"/>
    </location>
    <ligand>
        <name>NADP(+)</name>
        <dbReference type="ChEBI" id="CHEBI:58349"/>
    </ligand>
</feature>
<dbReference type="SUPFAM" id="SSF51971">
    <property type="entry name" value="Nucleotide-binding domain"/>
    <property type="match status" value="2"/>
</dbReference>
<dbReference type="EMBL" id="LQYE01000001">
    <property type="protein sequence ID" value="OAT70874.1"/>
    <property type="molecule type" value="Genomic_DNA"/>
</dbReference>
<dbReference type="InterPro" id="IPR036188">
    <property type="entry name" value="FAD/NAD-bd_sf"/>
</dbReference>
<feature type="binding site" evidence="10">
    <location>
        <begin position="151"/>
        <end position="154"/>
    </location>
    <ligand>
        <name>NADP(+)</name>
        <dbReference type="ChEBI" id="CHEBI:58349"/>
    </ligand>
</feature>
<sequence length="453" mass="48868">MRAVHVAIVGAGPSGFFAAGSLLKHTDFDVHVDMLEMLPTPWGLVRSGVAPDHPKIKSVSAVFEKTATHPRFRFFGNIEVGAKITAEELASRYDAVIYAVGAQSDKPLGIPGDQLPGCIAAVDVVGWYNANPTYQNVSVDLSGERAVVVGNGNVALDVARILGMDPQSLHTTDIADRALDSLDHNAIREVVIIGRRGPLQATFTPLELREMGELPGVDVVVDPEDLAGITDEQLAAAPKPTRTNIETLRKFSERPHTDGHRRVVFRFRTSPIELHGDGIGDGAVESITVGRNELIDDDGYVTARDTGERETLPTHLVVRAIGYRGVPVPGLPFDSRRGVILNKAGRIEGRDNEYVVGWIKRGPVGVIGTNKSDSQETVDTLLADMASAELSTAPDAAALEEWLLGHEPHIVSQSDWLTIDSHERATGEPQGRPRVKLETVPDLLAATGRHDQP</sequence>
<feature type="binding site" evidence="9">
    <location>
        <position position="36"/>
    </location>
    <ligand>
        <name>FAD</name>
        <dbReference type="ChEBI" id="CHEBI:57692"/>
    </ligand>
</feature>
<organism evidence="13 14">
    <name type="scientific">Mycobacteroides immunogenum</name>
    <dbReference type="NCBI Taxonomy" id="83262"/>
    <lineage>
        <taxon>Bacteria</taxon>
        <taxon>Bacillati</taxon>
        <taxon>Actinomycetota</taxon>
        <taxon>Actinomycetes</taxon>
        <taxon>Mycobacteriales</taxon>
        <taxon>Mycobacteriaceae</taxon>
        <taxon>Mycobacteroides</taxon>
    </lineage>
</organism>
<evidence type="ECO:0000256" key="10">
    <source>
        <dbReference type="PIRSR" id="PIRSR000362-2"/>
    </source>
</evidence>